<gene>
    <name evidence="1" type="ORF">Rsw2DRAFT_0527</name>
</gene>
<dbReference type="InterPro" id="IPR031009">
    <property type="entry name" value="Tcm_partner"/>
</dbReference>
<dbReference type="NCBIfam" id="TIGR04474">
    <property type="entry name" value="tcm_partner"/>
    <property type="match status" value="1"/>
</dbReference>
<reference evidence="1 2" key="1">
    <citation type="submission" date="2009-08" db="EMBL/GenBank/DDBJ databases">
        <title>The draft genome of Rhodobacter sp. SW2.</title>
        <authorList>
            <consortium name="US DOE Joint Genome Institute (JGI-PGF)"/>
            <person name="Lucas S."/>
            <person name="Copeland A."/>
            <person name="Lapidus A."/>
            <person name="Glavina del Rio T."/>
            <person name="Tice H."/>
            <person name="Bruce D."/>
            <person name="Goodwin L."/>
            <person name="Pitluck S."/>
            <person name="Larimer F."/>
            <person name="Land M.L."/>
            <person name="Hauser L."/>
            <person name="Emerson D."/>
        </authorList>
    </citation>
    <scope>NUCLEOTIDE SEQUENCE [LARGE SCALE GENOMIC DNA]</scope>
    <source>
        <strain evidence="1 2">SW2</strain>
    </source>
</reference>
<comment type="caution">
    <text evidence="1">The sequence shown here is derived from an EMBL/GenBank/DDBJ whole genome shotgun (WGS) entry which is preliminary data.</text>
</comment>
<dbReference type="Proteomes" id="UP000010121">
    <property type="component" value="Unassembled WGS sequence"/>
</dbReference>
<sequence length="298" mass="34391">MVKKSHLENTVGPWAREKLEALEKYLRFYCSVLQNPRLKLVYIDGFAGAPVTTLRGISATKSKGFLDDDQPEDQAEFVMGSPIRALDIEKGFDRHYFFDLDDRRVAELEELKPVWPKKWIYVQVGDANERIRALMQKIGGFGDVKGVAFLDPYGPHLEWATLEALAATRKFEVIVNLPIHMAINRLLAKNVDRNPEWEEMIDRCFGTPDWRRIVYPEHLTLFGEIETPKAEGVPRMLLALYVERLRDIFPCVATPRLIRDTQKKPLYYLLWAGPHAKGKQGAEYILGYGEKLAKKRRF</sequence>
<accession>C8RXJ9</accession>
<keyword evidence="2" id="KW-1185">Reference proteome</keyword>
<dbReference type="RefSeq" id="WP_008027774.1">
    <property type="nucleotide sequence ID" value="NZ_ACYY01000002.1"/>
</dbReference>
<evidence type="ECO:0000313" key="1">
    <source>
        <dbReference type="EMBL" id="EEW26724.1"/>
    </source>
</evidence>
<evidence type="ECO:0008006" key="3">
    <source>
        <dbReference type="Google" id="ProtNLM"/>
    </source>
</evidence>
<dbReference type="EMBL" id="ACYY01000002">
    <property type="protein sequence ID" value="EEW26724.1"/>
    <property type="molecule type" value="Genomic_DNA"/>
</dbReference>
<dbReference type="OrthoDB" id="7838592at2"/>
<evidence type="ECO:0000313" key="2">
    <source>
        <dbReference type="Proteomes" id="UP000010121"/>
    </source>
</evidence>
<dbReference type="STRING" id="371731.Rsw2DRAFT_0527"/>
<proteinExistence type="predicted"/>
<name>C8RXJ9_9RHOB</name>
<organism evidence="1 2">
    <name type="scientific">Rhodobacter ferrooxidans</name>
    <dbReference type="NCBI Taxonomy" id="371731"/>
    <lineage>
        <taxon>Bacteria</taxon>
        <taxon>Pseudomonadati</taxon>
        <taxon>Pseudomonadota</taxon>
        <taxon>Alphaproteobacteria</taxon>
        <taxon>Rhodobacterales</taxon>
        <taxon>Rhodobacter group</taxon>
        <taxon>Rhodobacter</taxon>
    </lineage>
</organism>
<dbReference type="eggNOG" id="ENOG502ZIUW">
    <property type="taxonomic scope" value="Bacteria"/>
</dbReference>
<protein>
    <recommendedName>
        <fullName evidence="3">Three-Cys-motif partner protein TcmP</fullName>
    </recommendedName>
</protein>
<dbReference type="AlphaFoldDB" id="C8RXJ9"/>